<keyword evidence="4" id="KW-0067">ATP-binding</keyword>
<feature type="domain" description="GDP-fucose pyrophosphorylase" evidence="8">
    <location>
        <begin position="114"/>
        <end position="305"/>
    </location>
</feature>
<dbReference type="AlphaFoldDB" id="A0A7R9FPQ5"/>
<dbReference type="PRINTS" id="PR00959">
    <property type="entry name" value="MEVGALKINASE"/>
</dbReference>
<dbReference type="Pfam" id="PF07959">
    <property type="entry name" value="Fucose_pyrophosphorylase"/>
    <property type="match status" value="1"/>
</dbReference>
<dbReference type="PANTHER" id="PTHR32463">
    <property type="entry name" value="L-FUCOSE KINASE"/>
    <property type="match status" value="1"/>
</dbReference>
<evidence type="ECO:0000259" key="7">
    <source>
        <dbReference type="Pfam" id="PF00288"/>
    </source>
</evidence>
<dbReference type="PANTHER" id="PTHR32463:SF0">
    <property type="entry name" value="L-FUCOSE KINASE"/>
    <property type="match status" value="1"/>
</dbReference>
<dbReference type="InterPro" id="IPR020568">
    <property type="entry name" value="Ribosomal_Su5_D2-typ_SF"/>
</dbReference>
<keyword evidence="3" id="KW-0418">Kinase</keyword>
<dbReference type="SUPFAM" id="SSF54211">
    <property type="entry name" value="Ribosomal protein S5 domain 2-like"/>
    <property type="match status" value="1"/>
</dbReference>
<sequence length="927" mass="101539">MNSCVFLVLFPCKLCKGDRSGVWVYGGDNVIIPCEGGSLSDLRIEWMDPCDALVVSVASSLSYASGHGAILETDGHLVSNIHYQASIDFLEMVFQGKDEVPVIAGLAYLSPGLVSLFFDILGVMAVDVTPADFCSGGFAQRYDSVQKSLVLPSEKFRKALWEELHKYKLRNATMIGRHFYISDRLPFQEFLPMLRHGPSVHSFFQDSSIPDKVVCVNSLIDCPVMVDGDAEQKPVIQHCHLSGSQPISLGPDTFLYNVHLNTDACGEVKVPSGWMLLSYPCIPSSGNSMILITFPMNESLQLTSTHETGLMWTWEDDKQKVLEFLNHLCKGNSSKTREMILKMQNCISQLKFIVDSDALRGCQQNLAVKILKVSLSRLHQPRDIPLPIYLRAAASEGWGESLLDVLDNVTKKSESESKAAAFLAATAELIGCIAGNFGGLRSGPASNPAWKHALLSLEERGVGAGVDALTTVRKEWWRSPSWLHPHQLVRIARHYDMAAQILIRKTTASARNFMRVKEGGEMVPYDIPVTAACPARADLQGGWTDTPPICYELGGSVIILSITVDGKKPIGCRGERKSEPVIRVRTGDSNEAVMVASWADMEDYANPVASGALVKAGLVSSRILDPKHGDSLKDQLLSRYGGGFEVELHSTLPHGSGLGTSSILAAAMLAVLWTLIGTQFSKRDLIHAVLELEQVSTTGGGWQDTVGGVMGGLSHAQSSRGTQVEVLRRFVSPPSGFMDVFFRHLVLLYTGKVRLAKNLLQVHQLFLIPVSHHQRRGFVISNSLHFQTVIRQWYAGEEEVVNCLKVMLTDTSIRARKAFERGDLEEVGACIDRYWEQKKVIARGCEPELVRQVMDAFRPHVYGQTLVGAGGGGYMIAVTKMPDARATLEDLVQKIPGGAKVRFCTAGSDETGLELKVGSTSLELAEL</sequence>
<reference evidence="10" key="1">
    <citation type="submission" date="2020-11" db="EMBL/GenBank/DDBJ databases">
        <authorList>
            <person name="Tran Van P."/>
        </authorList>
    </citation>
    <scope>NUCLEOTIDE SEQUENCE</scope>
</reference>
<dbReference type="Gene3D" id="3.30.230.120">
    <property type="match status" value="1"/>
</dbReference>
<organism evidence="10">
    <name type="scientific">Darwinula stevensoni</name>
    <dbReference type="NCBI Taxonomy" id="69355"/>
    <lineage>
        <taxon>Eukaryota</taxon>
        <taxon>Metazoa</taxon>
        <taxon>Ecdysozoa</taxon>
        <taxon>Arthropoda</taxon>
        <taxon>Crustacea</taxon>
        <taxon>Oligostraca</taxon>
        <taxon>Ostracoda</taxon>
        <taxon>Podocopa</taxon>
        <taxon>Podocopida</taxon>
        <taxon>Darwinulocopina</taxon>
        <taxon>Darwinuloidea</taxon>
        <taxon>Darwinulidae</taxon>
        <taxon>Darwinula</taxon>
    </lineage>
</organism>
<feature type="domain" description="GHMP kinase N-terminal" evidence="7">
    <location>
        <begin position="636"/>
        <end position="712"/>
    </location>
</feature>
<accession>A0A7R9FPQ5</accession>
<dbReference type="GO" id="GO:0042352">
    <property type="term" value="P:GDP-L-fucose salvage"/>
    <property type="evidence" value="ECO:0007669"/>
    <property type="project" value="TreeGrafter"/>
</dbReference>
<dbReference type="EMBL" id="LR902380">
    <property type="protein sequence ID" value="CAD7250449.1"/>
    <property type="molecule type" value="Genomic_DNA"/>
</dbReference>
<keyword evidence="1" id="KW-0808">Transferase</keyword>
<evidence type="ECO:0000313" key="11">
    <source>
        <dbReference type="Proteomes" id="UP000677054"/>
    </source>
</evidence>
<dbReference type="InterPro" id="IPR052203">
    <property type="entry name" value="GHMP_Kinase-Related"/>
</dbReference>
<feature type="signal peptide" evidence="6">
    <location>
        <begin position="1"/>
        <end position="17"/>
    </location>
</feature>
<dbReference type="EMBL" id="CAJPEV010002863">
    <property type="protein sequence ID" value="CAG0898266.1"/>
    <property type="molecule type" value="Genomic_DNA"/>
</dbReference>
<dbReference type="GO" id="GO:0005524">
    <property type="term" value="F:ATP binding"/>
    <property type="evidence" value="ECO:0007669"/>
    <property type="project" value="UniProtKB-KW"/>
</dbReference>
<dbReference type="InterPro" id="IPR006204">
    <property type="entry name" value="GHMP_kinase_N_dom"/>
</dbReference>
<feature type="domain" description="GHMP kinase C-terminal" evidence="9">
    <location>
        <begin position="815"/>
        <end position="886"/>
    </location>
</feature>
<evidence type="ECO:0000256" key="2">
    <source>
        <dbReference type="ARBA" id="ARBA00022741"/>
    </source>
</evidence>
<protein>
    <recommendedName>
        <fullName evidence="12">Fucokinase</fullName>
    </recommendedName>
</protein>
<feature type="chain" id="PRO_5036210487" description="Fucokinase" evidence="6">
    <location>
        <begin position="18"/>
        <end position="927"/>
    </location>
</feature>
<evidence type="ECO:0000256" key="4">
    <source>
        <dbReference type="ARBA" id="ARBA00022840"/>
    </source>
</evidence>
<evidence type="ECO:0000313" key="10">
    <source>
        <dbReference type="EMBL" id="CAD7250449.1"/>
    </source>
</evidence>
<evidence type="ECO:0000259" key="8">
    <source>
        <dbReference type="Pfam" id="PF07959"/>
    </source>
</evidence>
<gene>
    <name evidence="10" type="ORF">DSTB1V02_LOCUS10222</name>
</gene>
<dbReference type="Proteomes" id="UP000677054">
    <property type="component" value="Unassembled WGS sequence"/>
</dbReference>
<dbReference type="InterPro" id="IPR036554">
    <property type="entry name" value="GHMP_kinase_C_sf"/>
</dbReference>
<dbReference type="InterPro" id="IPR012887">
    <property type="entry name" value="GDP_fucose_pyrophosphorylase"/>
</dbReference>
<keyword evidence="6" id="KW-0732">Signal</keyword>
<dbReference type="InterPro" id="IPR013750">
    <property type="entry name" value="GHMP_kinase_C_dom"/>
</dbReference>
<evidence type="ECO:0008006" key="12">
    <source>
        <dbReference type="Google" id="ProtNLM"/>
    </source>
</evidence>
<comment type="similarity">
    <text evidence="5">Belongs to the GHMP kinase family.</text>
</comment>
<keyword evidence="2" id="KW-0547">Nucleotide-binding</keyword>
<keyword evidence="11" id="KW-1185">Reference proteome</keyword>
<name>A0A7R9FPQ5_9CRUS</name>
<evidence type="ECO:0000256" key="1">
    <source>
        <dbReference type="ARBA" id="ARBA00022679"/>
    </source>
</evidence>
<evidence type="ECO:0000256" key="5">
    <source>
        <dbReference type="ARBA" id="ARBA00038121"/>
    </source>
</evidence>
<evidence type="ECO:0000256" key="6">
    <source>
        <dbReference type="SAM" id="SignalP"/>
    </source>
</evidence>
<dbReference type="GO" id="GO:0050201">
    <property type="term" value="F:fucokinase activity"/>
    <property type="evidence" value="ECO:0007669"/>
    <property type="project" value="TreeGrafter"/>
</dbReference>
<dbReference type="OrthoDB" id="271303at2759"/>
<evidence type="ECO:0000256" key="3">
    <source>
        <dbReference type="ARBA" id="ARBA00022777"/>
    </source>
</evidence>
<dbReference type="Pfam" id="PF08544">
    <property type="entry name" value="GHMP_kinases_C"/>
    <property type="match status" value="1"/>
</dbReference>
<dbReference type="SUPFAM" id="SSF55060">
    <property type="entry name" value="GHMP Kinase, C-terminal domain"/>
    <property type="match status" value="1"/>
</dbReference>
<dbReference type="Pfam" id="PF00288">
    <property type="entry name" value="GHMP_kinases_N"/>
    <property type="match status" value="1"/>
</dbReference>
<evidence type="ECO:0000259" key="9">
    <source>
        <dbReference type="Pfam" id="PF08544"/>
    </source>
</evidence>
<proteinExistence type="inferred from homology"/>